<sequence length="293" mass="30825">MMNDKFPLNRLAQADPTDGTGRRASRPNRPVPVTVRRTWAVMAVSVLSLSLLAGCSVPFAANGGDSSDTVASGNDAAASTDANVKKFIACLTGKGIEAQAAAAPDTSGSTDASKAPTVKNAVELRMIDAAGNPVPVSGDSNGMTVDSGSQQLYAGATFTTVEDDKVWVMFKDAAALAGSPYASKQQDYAACQAQVPDFTQPVQDANTQPAVSDAQKQAALDFAKKAREKGYGWVADPDGDNPTTIMIPKTVSEEEFRRFLKDCPVGETGVSFGFDGTPEEFGYDYTQVMRDAQ</sequence>
<feature type="region of interest" description="Disordered" evidence="1">
    <location>
        <begin position="1"/>
        <end position="30"/>
    </location>
</feature>
<comment type="caution">
    <text evidence="2">The sequence shown here is derived from an EMBL/GenBank/DDBJ whole genome shotgun (WGS) entry which is preliminary data.</text>
</comment>
<name>A0ABS6WG46_9BIFI</name>
<evidence type="ECO:0000313" key="2">
    <source>
        <dbReference type="EMBL" id="MBW3092990.1"/>
    </source>
</evidence>
<organism evidence="2 3">
    <name type="scientific">Bifidobacterium miconis</name>
    <dbReference type="NCBI Taxonomy" id="2834435"/>
    <lineage>
        <taxon>Bacteria</taxon>
        <taxon>Bacillati</taxon>
        <taxon>Actinomycetota</taxon>
        <taxon>Actinomycetes</taxon>
        <taxon>Bifidobacteriales</taxon>
        <taxon>Bifidobacteriaceae</taxon>
        <taxon>Bifidobacterium</taxon>
    </lineage>
</organism>
<keyword evidence="3" id="KW-1185">Reference proteome</keyword>
<gene>
    <name evidence="2" type="ORF">KIH79_08660</name>
</gene>
<dbReference type="EMBL" id="JAHBBH010000024">
    <property type="protein sequence ID" value="MBW3092990.1"/>
    <property type="molecule type" value="Genomic_DNA"/>
</dbReference>
<evidence type="ECO:0000313" key="3">
    <source>
        <dbReference type="Proteomes" id="UP000700815"/>
    </source>
</evidence>
<protein>
    <recommendedName>
        <fullName evidence="4">Uridine kinase</fullName>
    </recommendedName>
</protein>
<accession>A0ABS6WG46</accession>
<reference evidence="2 3" key="1">
    <citation type="submission" date="2021-05" db="EMBL/GenBank/DDBJ databases">
        <title>Phylogenetic classification of ten novel species belonging to the genus Bifidobacterium comprising B. colchicus sp. nov., B. abeli sp. nov., B. bicoloris sp. nov., B. guerezis sp. nov., B. rosaliae sp. nov., B. santillanensis sp. nov., B. argentati sp. nov., B. amazzoni sp. nov., B. pluviali sp. nov., and B. pinnaculum sp. nov.</title>
        <authorList>
            <person name="Lugli G.A."/>
            <person name="Ruiz Garcia L."/>
            <person name="Margolles A."/>
            <person name="Ventura M."/>
        </authorList>
    </citation>
    <scope>NUCLEOTIDE SEQUENCE [LARGE SCALE GENOMIC DNA]</scope>
    <source>
        <strain evidence="2 3">82T10</strain>
    </source>
</reference>
<dbReference type="Proteomes" id="UP000700815">
    <property type="component" value="Unassembled WGS sequence"/>
</dbReference>
<evidence type="ECO:0000256" key="1">
    <source>
        <dbReference type="SAM" id="MobiDB-lite"/>
    </source>
</evidence>
<evidence type="ECO:0008006" key="4">
    <source>
        <dbReference type="Google" id="ProtNLM"/>
    </source>
</evidence>
<proteinExistence type="predicted"/>